<feature type="domain" description="ATP-dependent DNA ligase family profile" evidence="6">
    <location>
        <begin position="532"/>
        <end position="663"/>
    </location>
</feature>
<protein>
    <recommendedName>
        <fullName evidence="10">DNA ligase</fullName>
    </recommendedName>
</protein>
<comment type="similarity">
    <text evidence="1">Belongs to the ATP-dependent DNA ligase family.</text>
</comment>
<evidence type="ECO:0000256" key="5">
    <source>
        <dbReference type="SAM" id="MobiDB-lite"/>
    </source>
</evidence>
<accession>A0A9P7KE08</accession>
<dbReference type="PROSITE" id="PS00697">
    <property type="entry name" value="DNA_LIGASE_A1"/>
    <property type="match status" value="1"/>
</dbReference>
<dbReference type="GO" id="GO:0006273">
    <property type="term" value="P:lagging strand elongation"/>
    <property type="evidence" value="ECO:0007669"/>
    <property type="project" value="TreeGrafter"/>
</dbReference>
<dbReference type="InterPro" id="IPR012308">
    <property type="entry name" value="DNA_ligase_ATP-dep_N"/>
</dbReference>
<dbReference type="EMBL" id="JABCKV010000002">
    <property type="protein sequence ID" value="KAG5648626.1"/>
    <property type="molecule type" value="Genomic_DNA"/>
</dbReference>
<dbReference type="GO" id="GO:0005524">
    <property type="term" value="F:ATP binding"/>
    <property type="evidence" value="ECO:0007669"/>
    <property type="project" value="UniProtKB-KW"/>
</dbReference>
<feature type="region of interest" description="Disordered" evidence="5">
    <location>
        <begin position="77"/>
        <end position="174"/>
    </location>
</feature>
<dbReference type="InterPro" id="IPR012310">
    <property type="entry name" value="DNA_ligase_ATP-dep_cent"/>
</dbReference>
<dbReference type="GO" id="GO:0006310">
    <property type="term" value="P:DNA recombination"/>
    <property type="evidence" value="ECO:0007669"/>
    <property type="project" value="InterPro"/>
</dbReference>
<reference evidence="8" key="1">
    <citation type="submission" date="2020-07" db="EMBL/GenBank/DDBJ databases">
        <authorList>
            <person name="Nieuwenhuis M."/>
            <person name="Van De Peppel L.J.J."/>
        </authorList>
    </citation>
    <scope>NUCLEOTIDE SEQUENCE</scope>
    <source>
        <strain evidence="8">AP01</strain>
        <tissue evidence="8">Mycelium</tissue>
    </source>
</reference>
<feature type="compositionally biased region" description="Low complexity" evidence="5">
    <location>
        <begin position="158"/>
        <end position="174"/>
    </location>
</feature>
<feature type="compositionally biased region" description="Polar residues" evidence="5">
    <location>
        <begin position="136"/>
        <end position="149"/>
    </location>
</feature>
<dbReference type="Gene3D" id="1.10.3260.10">
    <property type="entry name" value="DNA ligase, ATP-dependent, N-terminal domain"/>
    <property type="match status" value="1"/>
</dbReference>
<keyword evidence="9" id="KW-1185">Reference proteome</keyword>
<evidence type="ECO:0000259" key="7">
    <source>
        <dbReference type="Pfam" id="PF04675"/>
    </source>
</evidence>
<sequence length="708" mass="77989">MKTVLTCRHRDQGANSKDIDLSDWRKTSRAPELECPPAAATIISISYRTYSDYLSSALFSDGQKAYDDDGKFTVTVSSPEKLSQNPERSATEWKHSQINPATIQQYCRDSDLRSRTMPKRSRASSPSKSPPKRTKNTLNQPRIHQFFSSHKSEVTETGSVSSIGSGSLGLQKGKPAQVRTPEVIDVDLLEAENDEKVLPLAVSSFVEQAASGTAGDISPRLFMIKNSAINEPIIYDDLTIDPLAFVSPHKPWSSTAVPYSFLAHTLSALAQTRSRITIGNILTNCLRIIILHDPPSLLPAIYLLSNTLAPPYSSIELGLGPSIISRSIQRISGLTAPALKRLYNSTGDIGDVAFAAKSNICTLLPHPPLLVNFVHSSLLRIASCKGQGTSKEKEKIVEKLLLAATGEEIRFLARTLSQNLRVGAVRTSILSALSRAMVLIPMARFSTSYSQSSYHASFELLRQLKPIAPGKGKVVDRARGELLTKYTRAEGLIKQIYVQHPNYEHIVSALLQDGLDGLEERVKLTVGIPLHPTLGSPTRSLSEVYDISQDRPFVAEFKYDGQRAQIHGFKDNGNVLVKIFSRHLEDMTTKYPDVTALVKLFFEHYPDTSSFIMDTEIVAIDPDGVLKTFQQLSGRARKDVKLEDVRISVSILAFDLMYLDGENTLSGKGEPSSILDFPPLLRRISKLLVLTTSRAARALTAGMLLKSF</sequence>
<proteinExistence type="inferred from homology"/>
<evidence type="ECO:0000256" key="3">
    <source>
        <dbReference type="ARBA" id="ARBA00022741"/>
    </source>
</evidence>
<evidence type="ECO:0000256" key="2">
    <source>
        <dbReference type="ARBA" id="ARBA00022598"/>
    </source>
</evidence>
<dbReference type="AlphaFoldDB" id="A0A9P7KE08"/>
<name>A0A9P7KE08_9AGAR</name>
<evidence type="ECO:0000259" key="6">
    <source>
        <dbReference type="Pfam" id="PF01068"/>
    </source>
</evidence>
<evidence type="ECO:0000313" key="8">
    <source>
        <dbReference type="EMBL" id="KAG5648626.1"/>
    </source>
</evidence>
<dbReference type="Pfam" id="PF04675">
    <property type="entry name" value="DNA_ligase_A_N"/>
    <property type="match status" value="1"/>
</dbReference>
<feature type="domain" description="DNA ligase ATP-dependent N-terminal" evidence="7">
    <location>
        <begin position="258"/>
        <end position="434"/>
    </location>
</feature>
<gene>
    <name evidence="8" type="ORF">DXG03_003237</name>
</gene>
<dbReference type="InterPro" id="IPR050191">
    <property type="entry name" value="ATP-dep_DNA_ligase"/>
</dbReference>
<dbReference type="GO" id="GO:0003677">
    <property type="term" value="F:DNA binding"/>
    <property type="evidence" value="ECO:0007669"/>
    <property type="project" value="InterPro"/>
</dbReference>
<dbReference type="InterPro" id="IPR036599">
    <property type="entry name" value="DNA_ligase_N_sf"/>
</dbReference>
<feature type="compositionally biased region" description="Polar residues" evidence="5">
    <location>
        <begin position="96"/>
        <end position="107"/>
    </location>
</feature>
<evidence type="ECO:0000256" key="1">
    <source>
        <dbReference type="ARBA" id="ARBA00007572"/>
    </source>
</evidence>
<keyword evidence="4" id="KW-0067">ATP-binding</keyword>
<evidence type="ECO:0008006" key="10">
    <source>
        <dbReference type="Google" id="ProtNLM"/>
    </source>
</evidence>
<dbReference type="GO" id="GO:0003910">
    <property type="term" value="F:DNA ligase (ATP) activity"/>
    <property type="evidence" value="ECO:0007669"/>
    <property type="project" value="InterPro"/>
</dbReference>
<reference evidence="8" key="2">
    <citation type="submission" date="2021-10" db="EMBL/GenBank/DDBJ databases">
        <title>Phylogenomics reveals ancestral predisposition of the termite-cultivated fungus Termitomyces towards a domesticated lifestyle.</title>
        <authorList>
            <person name="Auxier B."/>
            <person name="Grum-Grzhimaylo A."/>
            <person name="Cardenas M.E."/>
            <person name="Lodge J.D."/>
            <person name="Laessoe T."/>
            <person name="Pedersen O."/>
            <person name="Smith M.E."/>
            <person name="Kuyper T.W."/>
            <person name="Franco-Molano E.A."/>
            <person name="Baroni T.J."/>
            <person name="Aanen D.K."/>
        </authorList>
    </citation>
    <scope>NUCLEOTIDE SEQUENCE</scope>
    <source>
        <strain evidence="8">AP01</strain>
        <tissue evidence="8">Mycelium</tissue>
    </source>
</reference>
<keyword evidence="2" id="KW-0436">Ligase</keyword>
<feature type="compositionally biased region" description="Polar residues" evidence="5">
    <location>
        <begin position="77"/>
        <end position="88"/>
    </location>
</feature>
<evidence type="ECO:0000313" key="9">
    <source>
        <dbReference type="Proteomes" id="UP000775547"/>
    </source>
</evidence>
<dbReference type="PANTHER" id="PTHR45674:SF9">
    <property type="entry name" value="DNA LIGASE 3"/>
    <property type="match status" value="1"/>
</dbReference>
<dbReference type="Gene3D" id="3.30.470.30">
    <property type="entry name" value="DNA ligase/mRNA capping enzyme"/>
    <property type="match status" value="1"/>
</dbReference>
<dbReference type="Pfam" id="PF01068">
    <property type="entry name" value="DNA_ligase_A_M"/>
    <property type="match status" value="1"/>
</dbReference>
<dbReference type="SUPFAM" id="SSF117018">
    <property type="entry name" value="ATP-dependent DNA ligase DNA-binding domain"/>
    <property type="match status" value="1"/>
</dbReference>
<keyword evidence="3" id="KW-0547">Nucleotide-binding</keyword>
<dbReference type="GO" id="GO:0005634">
    <property type="term" value="C:nucleus"/>
    <property type="evidence" value="ECO:0007669"/>
    <property type="project" value="TreeGrafter"/>
</dbReference>
<dbReference type="SUPFAM" id="SSF56091">
    <property type="entry name" value="DNA ligase/mRNA capping enzyme, catalytic domain"/>
    <property type="match status" value="1"/>
</dbReference>
<dbReference type="PANTHER" id="PTHR45674">
    <property type="entry name" value="DNA LIGASE 1/3 FAMILY MEMBER"/>
    <property type="match status" value="1"/>
</dbReference>
<dbReference type="InterPro" id="IPR016059">
    <property type="entry name" value="DNA_ligase_ATP-dep_CS"/>
</dbReference>
<evidence type="ECO:0000256" key="4">
    <source>
        <dbReference type="ARBA" id="ARBA00022840"/>
    </source>
</evidence>
<dbReference type="OrthoDB" id="206088at2759"/>
<comment type="caution">
    <text evidence="8">The sequence shown here is derived from an EMBL/GenBank/DDBJ whole genome shotgun (WGS) entry which is preliminary data.</text>
</comment>
<dbReference type="Proteomes" id="UP000775547">
    <property type="component" value="Unassembled WGS sequence"/>
</dbReference>
<organism evidence="8 9">
    <name type="scientific">Asterophora parasitica</name>
    <dbReference type="NCBI Taxonomy" id="117018"/>
    <lineage>
        <taxon>Eukaryota</taxon>
        <taxon>Fungi</taxon>
        <taxon>Dikarya</taxon>
        <taxon>Basidiomycota</taxon>
        <taxon>Agaricomycotina</taxon>
        <taxon>Agaricomycetes</taxon>
        <taxon>Agaricomycetidae</taxon>
        <taxon>Agaricales</taxon>
        <taxon>Tricholomatineae</taxon>
        <taxon>Lyophyllaceae</taxon>
        <taxon>Asterophora</taxon>
    </lineage>
</organism>
<dbReference type="GO" id="GO:0006281">
    <property type="term" value="P:DNA repair"/>
    <property type="evidence" value="ECO:0007669"/>
    <property type="project" value="InterPro"/>
</dbReference>